<evidence type="ECO:0000259" key="6">
    <source>
        <dbReference type="Pfam" id="PF10536"/>
    </source>
</evidence>
<keyword evidence="2" id="KW-0645">Protease</keyword>
<dbReference type="Pfam" id="PF10536">
    <property type="entry name" value="PMD"/>
    <property type="match status" value="1"/>
</dbReference>
<feature type="region of interest" description="Disordered" evidence="4">
    <location>
        <begin position="348"/>
        <end position="491"/>
    </location>
</feature>
<evidence type="ECO:0000256" key="2">
    <source>
        <dbReference type="ARBA" id="ARBA00022670"/>
    </source>
</evidence>
<feature type="compositionally biased region" description="Basic residues" evidence="4">
    <location>
        <begin position="365"/>
        <end position="380"/>
    </location>
</feature>
<evidence type="ECO:0000313" key="7">
    <source>
        <dbReference type="EMBL" id="SPC99510.1"/>
    </source>
</evidence>
<sequence length="824" mass="91494">MASIDVNTPAGNIEVAPRIRHHCIVSKLMDVNKSLSEECKSQLQTTPFGWLLNLHCNIEASGRILEVMATSWNADARAFQVGDRLIPFTLYDIALILGLPVRGEPIDCNQSHSGGSVVEKLLNRHLKTTSPERTQLVTLLTKPSIQVPNRVRLYIALVFSYFLFPTTSKKVNPSLLPLLDDRANLGTYAWGKAVYDFLVSGLSRAASSMQAKKGRGNLHIQGCTALLQIWACEHLGVGQKNAEINQPFPRFLAWTHQRMYTKKAREAFSNSANVLSVLVAMPWEQEFNVVEEAMETLQETHGSSHPTISRDDGAGPSNIPQTPSNQLQLELQAERAEREALARQVRRLKDELDHVKAPTLTKTSPHPHPHKTSPHPHPHKTSPNPHQTSPTLTLKPAPTLTKPAPTLTLTKPAPTLTLTSQPPPSPSQNEPPPSPSQNEPPPSQSQLPIQTPIVDLPSSPSKAAKRGKAAKKKAKVAVVDLASSPSKRDNAGEAAAAMVDLVSSPSKGATSVTYTRAKTRAHKNLMIVAPHSEPVRNEWVDAHFLYQPTAADEAVLADFRKKWGGAKRRATRKRPNEVDSNEMAISTETYELTGREVVDTFKDVLMQKLTESGHPPPYINFIISVHGGTTILGMAPSTSTQRGKRTRKGKQPIQDEQPQPQSMFRPSWVRAMPTNCNRIFVPACHSGHFVMMVVDCLEKVFYFFDSLPSATHRALAPTLRKALERICIENLDHKDVHTWLLKYKDDIPTQDKYASDCGIFMLTFMESLIFSNKIVQFEEADCPRIRQRILLEFYYNSLLSQSCTKLKTGQFFTVLAAAQFFTGI</sequence>
<evidence type="ECO:0000256" key="3">
    <source>
        <dbReference type="ARBA" id="ARBA00022801"/>
    </source>
</evidence>
<dbReference type="Gene3D" id="3.40.395.10">
    <property type="entry name" value="Adenoviral Proteinase, Chain A"/>
    <property type="match status" value="1"/>
</dbReference>
<organism evidence="7">
    <name type="scientific">Fagus sylvatica</name>
    <name type="common">Beechnut</name>
    <dbReference type="NCBI Taxonomy" id="28930"/>
    <lineage>
        <taxon>Eukaryota</taxon>
        <taxon>Viridiplantae</taxon>
        <taxon>Streptophyta</taxon>
        <taxon>Embryophyta</taxon>
        <taxon>Tracheophyta</taxon>
        <taxon>Spermatophyta</taxon>
        <taxon>Magnoliopsida</taxon>
        <taxon>eudicotyledons</taxon>
        <taxon>Gunneridae</taxon>
        <taxon>Pentapetalae</taxon>
        <taxon>rosids</taxon>
        <taxon>fabids</taxon>
        <taxon>Fagales</taxon>
        <taxon>Fagaceae</taxon>
        <taxon>Fagus</taxon>
    </lineage>
</organism>
<feature type="compositionally biased region" description="Low complexity" evidence="4">
    <location>
        <begin position="381"/>
        <end position="420"/>
    </location>
</feature>
<dbReference type="SUPFAM" id="SSF54001">
    <property type="entry name" value="Cysteine proteinases"/>
    <property type="match status" value="1"/>
</dbReference>
<reference evidence="7" key="1">
    <citation type="submission" date="2018-02" db="EMBL/GenBank/DDBJ databases">
        <authorList>
            <person name="Cohen D.B."/>
            <person name="Kent A.D."/>
        </authorList>
    </citation>
    <scope>NUCLEOTIDE SEQUENCE</scope>
</reference>
<name>A0A2N9GJB4_FAGSY</name>
<dbReference type="InterPro" id="IPR044824">
    <property type="entry name" value="MAIN-like"/>
</dbReference>
<feature type="domain" description="Aminotransferase-like plant mobile" evidence="6">
    <location>
        <begin position="69"/>
        <end position="272"/>
    </location>
</feature>
<dbReference type="GO" id="GO:0008234">
    <property type="term" value="F:cysteine-type peptidase activity"/>
    <property type="evidence" value="ECO:0007669"/>
    <property type="project" value="InterPro"/>
</dbReference>
<gene>
    <name evidence="7" type="ORF">FSB_LOCUS27392</name>
</gene>
<dbReference type="GO" id="GO:0010073">
    <property type="term" value="P:meristem maintenance"/>
    <property type="evidence" value="ECO:0007669"/>
    <property type="project" value="InterPro"/>
</dbReference>
<feature type="compositionally biased region" description="Polar residues" evidence="4">
    <location>
        <begin position="297"/>
        <end position="307"/>
    </location>
</feature>
<dbReference type="Pfam" id="PF02902">
    <property type="entry name" value="Peptidase_C48"/>
    <property type="match status" value="1"/>
</dbReference>
<dbReference type="InterPro" id="IPR019557">
    <property type="entry name" value="AminoTfrase-like_pln_mobile"/>
</dbReference>
<dbReference type="GO" id="GO:0006508">
    <property type="term" value="P:proteolysis"/>
    <property type="evidence" value="ECO:0007669"/>
    <property type="project" value="UniProtKB-KW"/>
</dbReference>
<evidence type="ECO:0000259" key="5">
    <source>
        <dbReference type="Pfam" id="PF02902"/>
    </source>
</evidence>
<evidence type="ECO:0000256" key="4">
    <source>
        <dbReference type="SAM" id="MobiDB-lite"/>
    </source>
</evidence>
<evidence type="ECO:0000256" key="1">
    <source>
        <dbReference type="ARBA" id="ARBA00005234"/>
    </source>
</evidence>
<dbReference type="InterPro" id="IPR003653">
    <property type="entry name" value="Peptidase_C48_C"/>
</dbReference>
<keyword evidence="3" id="KW-0378">Hydrolase</keyword>
<protein>
    <recommendedName>
        <fullName evidence="8">Ubiquitin-like protease family profile domain-containing protein</fullName>
    </recommendedName>
</protein>
<dbReference type="EMBL" id="OIVN01001982">
    <property type="protein sequence ID" value="SPC99510.1"/>
    <property type="molecule type" value="Genomic_DNA"/>
</dbReference>
<comment type="similarity">
    <text evidence="1">Belongs to the peptidase C48 family.</text>
</comment>
<evidence type="ECO:0008006" key="8">
    <source>
        <dbReference type="Google" id="ProtNLM"/>
    </source>
</evidence>
<dbReference type="AlphaFoldDB" id="A0A2N9GJB4"/>
<dbReference type="InterPro" id="IPR038765">
    <property type="entry name" value="Papain-like_cys_pep_sf"/>
</dbReference>
<proteinExistence type="inferred from homology"/>
<accession>A0A2N9GJB4</accession>
<dbReference type="PANTHER" id="PTHR46033">
    <property type="entry name" value="PROTEIN MAIN-LIKE 2"/>
    <property type="match status" value="1"/>
</dbReference>
<dbReference type="PANTHER" id="PTHR46033:SF8">
    <property type="entry name" value="PROTEIN MAINTENANCE OF MERISTEMS-LIKE"/>
    <property type="match status" value="1"/>
</dbReference>
<feature type="region of interest" description="Disordered" evidence="4">
    <location>
        <begin position="636"/>
        <end position="662"/>
    </location>
</feature>
<feature type="domain" description="Ubiquitin-like protease family profile" evidence="5">
    <location>
        <begin position="672"/>
        <end position="791"/>
    </location>
</feature>
<feature type="region of interest" description="Disordered" evidence="4">
    <location>
        <begin position="296"/>
        <end position="323"/>
    </location>
</feature>
<feature type="compositionally biased region" description="Basic residues" evidence="4">
    <location>
        <begin position="463"/>
        <end position="475"/>
    </location>
</feature>
<feature type="compositionally biased region" description="Pro residues" evidence="4">
    <location>
        <begin position="421"/>
        <end position="443"/>
    </location>
</feature>